<comment type="caution">
    <text evidence="1">The sequence shown here is derived from an EMBL/GenBank/DDBJ whole genome shotgun (WGS) entry which is preliminary data.</text>
</comment>
<sequence length="455" mass="50016">MDITDTWEPLEEGLLRDRFLLVQPRNYLPCLVITITLSKKELDTSSAGYQTPIPVNQGKPWNEYDYGEGSPNMRGRGHGGRGRGRGRDLSSSFFDLVPRVSSGELDSNFDQEYIAQQIEPALGDTSNRFSDGTTLNVVPYGCTFAGIAECSPSTIGIKLAFSTSSQFIKLWCSEHLTKGLPVELESFPDVHSYILSLKYTNWIFLCNSYNLSSTWSSNNGVVEYNGDGGWDGGRGYGGRGRVRGRGRGFRGRGRGYGGGDMQQDLGGYHDYGGLGAPFAQGRGTYGYVAPGTFGYTAPELAYTMEVNERCDVYSFGVLTLEVIMGKHPGDLIYSLSSSSSSSSSTSIAHGILLKDVLDQRLAAPKNQVAEQVFVVAKLAFACLQANPLSRPTMRQVAMKLSDDRRSHLQNEFHMITLGQLISTAQPLEYLPSILGLYVVLVFHFLLRLFNSNPLF</sequence>
<reference evidence="1 2" key="1">
    <citation type="journal article" date="2022" name="Plant J.">
        <title>Chromosome-level genome of Camellia lanceoleosa provides a valuable resource for understanding genome evolution and self-incompatibility.</title>
        <authorList>
            <person name="Gong W."/>
            <person name="Xiao S."/>
            <person name="Wang L."/>
            <person name="Liao Z."/>
            <person name="Chang Y."/>
            <person name="Mo W."/>
            <person name="Hu G."/>
            <person name="Li W."/>
            <person name="Zhao G."/>
            <person name="Zhu H."/>
            <person name="Hu X."/>
            <person name="Ji K."/>
            <person name="Xiang X."/>
            <person name="Song Q."/>
            <person name="Yuan D."/>
            <person name="Jin S."/>
            <person name="Zhang L."/>
        </authorList>
    </citation>
    <scope>NUCLEOTIDE SEQUENCE [LARGE SCALE GENOMIC DNA]</scope>
    <source>
        <strain evidence="1">SQ_2022a</strain>
    </source>
</reference>
<dbReference type="EMBL" id="CM045766">
    <property type="protein sequence ID" value="KAI8004500.1"/>
    <property type="molecule type" value="Genomic_DNA"/>
</dbReference>
<dbReference type="Proteomes" id="UP001060215">
    <property type="component" value="Chromosome 9"/>
</dbReference>
<organism evidence="1 2">
    <name type="scientific">Camellia lanceoleosa</name>
    <dbReference type="NCBI Taxonomy" id="1840588"/>
    <lineage>
        <taxon>Eukaryota</taxon>
        <taxon>Viridiplantae</taxon>
        <taxon>Streptophyta</taxon>
        <taxon>Embryophyta</taxon>
        <taxon>Tracheophyta</taxon>
        <taxon>Spermatophyta</taxon>
        <taxon>Magnoliopsida</taxon>
        <taxon>eudicotyledons</taxon>
        <taxon>Gunneridae</taxon>
        <taxon>Pentapetalae</taxon>
        <taxon>asterids</taxon>
        <taxon>Ericales</taxon>
        <taxon>Theaceae</taxon>
        <taxon>Camellia</taxon>
    </lineage>
</organism>
<name>A0ACC0GW03_9ERIC</name>
<evidence type="ECO:0000313" key="2">
    <source>
        <dbReference type="Proteomes" id="UP001060215"/>
    </source>
</evidence>
<evidence type="ECO:0000313" key="1">
    <source>
        <dbReference type="EMBL" id="KAI8004500.1"/>
    </source>
</evidence>
<protein>
    <submittedName>
        <fullName evidence="1">Leucine-rich repeat receptor-like protein kinase</fullName>
    </submittedName>
</protein>
<keyword evidence="2" id="KW-1185">Reference proteome</keyword>
<proteinExistence type="predicted"/>
<accession>A0ACC0GW03</accession>
<gene>
    <name evidence="1" type="ORF">LOK49_LG08G01254</name>
</gene>